<dbReference type="EMBL" id="AE001437">
    <property type="protein sequence ID" value="AAK78668.1"/>
    <property type="molecule type" value="Genomic_DNA"/>
</dbReference>
<dbReference type="InterPro" id="IPR007391">
    <property type="entry name" value="Vancomycin_resist_VanW"/>
</dbReference>
<organism evidence="3 4">
    <name type="scientific">Clostridium acetobutylicum (strain ATCC 824 / DSM 792 / JCM 1419 / IAM 19013 / LMG 5710 / NBRC 13948 / NRRL B-527 / VKM B-1787 / 2291 / W)</name>
    <dbReference type="NCBI Taxonomy" id="272562"/>
    <lineage>
        <taxon>Bacteria</taxon>
        <taxon>Bacillati</taxon>
        <taxon>Bacillota</taxon>
        <taxon>Clostridia</taxon>
        <taxon>Eubacteriales</taxon>
        <taxon>Clostridiaceae</taxon>
        <taxon>Clostridium</taxon>
    </lineage>
</organism>
<dbReference type="eggNOG" id="COG2720">
    <property type="taxonomic scope" value="Bacteria"/>
</dbReference>
<dbReference type="PIR" id="A96985">
    <property type="entry name" value="A96985"/>
</dbReference>
<dbReference type="PANTHER" id="PTHR35788">
    <property type="entry name" value="EXPORTED PROTEIN-RELATED"/>
    <property type="match status" value="1"/>
</dbReference>
<name>Q97L71_CLOAB</name>
<evidence type="ECO:0000313" key="4">
    <source>
        <dbReference type="Proteomes" id="UP000000814"/>
    </source>
</evidence>
<dbReference type="OrthoDB" id="9797191at2"/>
<dbReference type="Pfam" id="PF12229">
    <property type="entry name" value="PG_binding_4"/>
    <property type="match status" value="1"/>
</dbReference>
<dbReference type="InterPro" id="IPR022029">
    <property type="entry name" value="YoaR-like_PG-bd"/>
</dbReference>
<dbReference type="PATRIC" id="fig|272562.8.peg.894"/>
<accession>Q97L71</accession>
<dbReference type="PANTHER" id="PTHR35788:SF1">
    <property type="entry name" value="EXPORTED PROTEIN"/>
    <property type="match status" value="1"/>
</dbReference>
<proteinExistence type="predicted"/>
<keyword evidence="1" id="KW-1133">Transmembrane helix</keyword>
<dbReference type="InterPro" id="IPR052913">
    <property type="entry name" value="Glycopeptide_resist_protein"/>
</dbReference>
<dbReference type="Pfam" id="PF04294">
    <property type="entry name" value="VanW"/>
    <property type="match status" value="1"/>
</dbReference>
<evidence type="ECO:0000313" key="3">
    <source>
        <dbReference type="EMBL" id="AAK78668.1"/>
    </source>
</evidence>
<dbReference type="RefSeq" id="WP_010964010.1">
    <property type="nucleotide sequence ID" value="NC_003030.1"/>
</dbReference>
<dbReference type="HOGENOM" id="CLU_011572_2_1_9"/>
<dbReference type="STRING" id="272562.CA_C0691"/>
<keyword evidence="1" id="KW-0472">Membrane</keyword>
<feature type="transmembrane region" description="Helical" evidence="1">
    <location>
        <begin position="6"/>
        <end position="25"/>
    </location>
</feature>
<sequence length="411" mass="45222">MKKVVIGAFSSAIIIILIVLSSIYIKVKKWDGLVYRGVTIDRVDVSSKTKKEVQDIVKKKFDKIVQNRTINMVTDDNKTIPLKYSDINVKYDIDKAVSGAFDYGKSLSIYDRYKLLHNPKKLEISVGMTYDKNALENSIKNLSNTLNKKAKDATIVKTASGFQITPEADGKKVNEDKLKADIEGKITDNNITDYNVKINMDAVKANATQDKLKGINTLISSFNTEYASLSSPQRANNITLATKAINGIVLMPGDSFSFNGVVGERTAAKGYQSAPVLIGNKSDMGLGGGICQVSTTLYNTVLTSGIKATERHHHTLPSHYVPVGYDATVDYGTLDYKFKNTLSFPIYIEGNTDNGHVTFNIYSDASLLSKTYKVSSENISDSVPKAKVYLETYENGTLISKDMIANDAYSK</sequence>
<evidence type="ECO:0000256" key="1">
    <source>
        <dbReference type="SAM" id="Phobius"/>
    </source>
</evidence>
<reference evidence="3 4" key="1">
    <citation type="journal article" date="2001" name="J. Bacteriol.">
        <title>Genome sequence and comparative analysis of the solvent-producing bacterium Clostridium acetobutylicum.</title>
        <authorList>
            <person name="Nolling J."/>
            <person name="Breton G."/>
            <person name="Omelchenko M.V."/>
            <person name="Makarova K.S."/>
            <person name="Zeng Q."/>
            <person name="Gibson R."/>
            <person name="Lee H.M."/>
            <person name="Dubois J."/>
            <person name="Qiu D."/>
            <person name="Hitti J."/>
            <person name="Wolf Y.I."/>
            <person name="Tatusov R.L."/>
            <person name="Sabathe F."/>
            <person name="Doucette-Stamm L."/>
            <person name="Soucaille P."/>
            <person name="Daly M.J."/>
            <person name="Bennett G.N."/>
            <person name="Koonin E.V."/>
            <person name="Smith D.R."/>
        </authorList>
    </citation>
    <scope>NUCLEOTIDE SEQUENCE [LARGE SCALE GENOMIC DNA]</scope>
    <source>
        <strain evidence="4">ATCC 824 / DSM 792 / JCM 1419 / LMG 5710 / VKM B-1787</strain>
    </source>
</reference>
<keyword evidence="1" id="KW-0812">Transmembrane</keyword>
<dbReference type="KEGG" id="cac:CA_C0691"/>
<dbReference type="AlphaFoldDB" id="Q97L71"/>
<dbReference type="GeneID" id="44997201"/>
<dbReference type="Proteomes" id="UP000000814">
    <property type="component" value="Chromosome"/>
</dbReference>
<keyword evidence="4" id="KW-1185">Reference proteome</keyword>
<protein>
    <submittedName>
        <fullName evidence="3">Uncharacterized conserved protein, VanW of Enterococcus faecalis related</fullName>
    </submittedName>
</protein>
<gene>
    <name evidence="3" type="ordered locus">CA_C0691</name>
</gene>
<evidence type="ECO:0000259" key="2">
    <source>
        <dbReference type="Pfam" id="PF12229"/>
    </source>
</evidence>
<feature type="domain" description="YoaR-like putative peptidoglycan binding" evidence="2">
    <location>
        <begin position="81"/>
        <end position="189"/>
    </location>
</feature>